<dbReference type="Proteomes" id="UP000037035">
    <property type="component" value="Unassembled WGS sequence"/>
</dbReference>
<dbReference type="OrthoDB" id="275715at2759"/>
<sequence length="147" mass="16675">MEFNENHQVPTTKKKKLDYCHIRTLEASFEAASGRFGTYNFREYFARKVRHKFDRQLPAILGTSSTHSVMGVVDEERLANADGTTRDKLLDWWQSSLDELAVLERASIMNRLFEAPHLVVEQAPNFGSSPAHKTSENPADPLSKPKA</sequence>
<evidence type="ECO:0000256" key="1">
    <source>
        <dbReference type="SAM" id="MobiDB-lite"/>
    </source>
</evidence>
<feature type="region of interest" description="Disordered" evidence="1">
    <location>
        <begin position="124"/>
        <end position="147"/>
    </location>
</feature>
<evidence type="ECO:0000313" key="3">
    <source>
        <dbReference type="Proteomes" id="UP000037035"/>
    </source>
</evidence>
<protein>
    <submittedName>
        <fullName evidence="2">Uncharacterized protein</fullName>
    </submittedName>
</protein>
<name>A0A0L6UYY6_9BASI</name>
<dbReference type="EMBL" id="LAVV01008213">
    <property type="protein sequence ID" value="KNZ53432.1"/>
    <property type="molecule type" value="Genomic_DNA"/>
</dbReference>
<dbReference type="VEuPathDB" id="FungiDB:VP01_323g9"/>
<gene>
    <name evidence="2" type="ORF">VP01_323g9</name>
</gene>
<proteinExistence type="predicted"/>
<organism evidence="2 3">
    <name type="scientific">Puccinia sorghi</name>
    <dbReference type="NCBI Taxonomy" id="27349"/>
    <lineage>
        <taxon>Eukaryota</taxon>
        <taxon>Fungi</taxon>
        <taxon>Dikarya</taxon>
        <taxon>Basidiomycota</taxon>
        <taxon>Pucciniomycotina</taxon>
        <taxon>Pucciniomycetes</taxon>
        <taxon>Pucciniales</taxon>
        <taxon>Pucciniaceae</taxon>
        <taxon>Puccinia</taxon>
    </lineage>
</organism>
<dbReference type="STRING" id="27349.A0A0L6UYY6"/>
<comment type="caution">
    <text evidence="2">The sequence shown here is derived from an EMBL/GenBank/DDBJ whole genome shotgun (WGS) entry which is preliminary data.</text>
</comment>
<evidence type="ECO:0000313" key="2">
    <source>
        <dbReference type="EMBL" id="KNZ53432.1"/>
    </source>
</evidence>
<keyword evidence="3" id="KW-1185">Reference proteome</keyword>
<reference evidence="2 3" key="1">
    <citation type="submission" date="2015-08" db="EMBL/GenBank/DDBJ databases">
        <title>Next Generation Sequencing and Analysis of the Genome of Puccinia sorghi L Schw, the Causal Agent of Maize Common Rust.</title>
        <authorList>
            <person name="Rochi L."/>
            <person name="Burguener G."/>
            <person name="Darino M."/>
            <person name="Turjanski A."/>
            <person name="Kreff E."/>
            <person name="Dieguez M.J."/>
            <person name="Sacco F."/>
        </authorList>
    </citation>
    <scope>NUCLEOTIDE SEQUENCE [LARGE SCALE GENOMIC DNA]</scope>
    <source>
        <strain evidence="2 3">RO10H11247</strain>
    </source>
</reference>
<dbReference type="AlphaFoldDB" id="A0A0L6UYY6"/>
<accession>A0A0L6UYY6</accession>